<dbReference type="AlphaFoldDB" id="A0A4U3LAK0"/>
<name>A0A4U3LAK0_9BACT</name>
<proteinExistence type="predicted"/>
<accession>A0A4U3LAK0</accession>
<dbReference type="RefSeq" id="WP_137259703.1">
    <property type="nucleotide sequence ID" value="NZ_SZQL01000001.1"/>
</dbReference>
<dbReference type="Proteomes" id="UP000305848">
    <property type="component" value="Unassembled WGS sequence"/>
</dbReference>
<feature type="region of interest" description="Disordered" evidence="1">
    <location>
        <begin position="1"/>
        <end position="76"/>
    </location>
</feature>
<evidence type="ECO:0000313" key="3">
    <source>
        <dbReference type="Proteomes" id="UP000305848"/>
    </source>
</evidence>
<organism evidence="2 3">
    <name type="scientific">Ilyomonas limi</name>
    <dbReference type="NCBI Taxonomy" id="2575867"/>
    <lineage>
        <taxon>Bacteria</taxon>
        <taxon>Pseudomonadati</taxon>
        <taxon>Bacteroidota</taxon>
        <taxon>Chitinophagia</taxon>
        <taxon>Chitinophagales</taxon>
        <taxon>Chitinophagaceae</taxon>
        <taxon>Ilyomonas</taxon>
    </lineage>
</organism>
<evidence type="ECO:0000256" key="1">
    <source>
        <dbReference type="SAM" id="MobiDB-lite"/>
    </source>
</evidence>
<protein>
    <submittedName>
        <fullName evidence="2">Uncharacterized protein</fullName>
    </submittedName>
</protein>
<gene>
    <name evidence="2" type="ORF">FC093_00085</name>
</gene>
<sequence length="76" mass="8032">MSGRGDNNKHGTSGQGASNQSNQPFVADGQDELKSNHNKHQTGGEPSIPQAKTVDQSANRNTHLVDDPQVKLPAEG</sequence>
<dbReference type="EMBL" id="SZQL01000001">
    <property type="protein sequence ID" value="TKK71464.1"/>
    <property type="molecule type" value="Genomic_DNA"/>
</dbReference>
<feature type="compositionally biased region" description="Polar residues" evidence="1">
    <location>
        <begin position="10"/>
        <end position="24"/>
    </location>
</feature>
<feature type="compositionally biased region" description="Polar residues" evidence="1">
    <location>
        <begin position="53"/>
        <end position="62"/>
    </location>
</feature>
<reference evidence="2 3" key="1">
    <citation type="submission" date="2019-05" db="EMBL/GenBank/DDBJ databases">
        <title>Panacibacter sp. strain 17mud1-8 Genome sequencing and assembly.</title>
        <authorList>
            <person name="Chhetri G."/>
        </authorList>
    </citation>
    <scope>NUCLEOTIDE SEQUENCE [LARGE SCALE GENOMIC DNA]</scope>
    <source>
        <strain evidence="2 3">17mud1-8</strain>
    </source>
</reference>
<evidence type="ECO:0000313" key="2">
    <source>
        <dbReference type="EMBL" id="TKK71464.1"/>
    </source>
</evidence>
<keyword evidence="3" id="KW-1185">Reference proteome</keyword>
<comment type="caution">
    <text evidence="2">The sequence shown here is derived from an EMBL/GenBank/DDBJ whole genome shotgun (WGS) entry which is preliminary data.</text>
</comment>
<dbReference type="OrthoDB" id="9986605at2"/>